<evidence type="ECO:0000313" key="2">
    <source>
        <dbReference type="Proteomes" id="UP000322873"/>
    </source>
</evidence>
<name>A0A5M9JNQ6_MONFR</name>
<gene>
    <name evidence="1" type="ORF">EYC84_000479</name>
</gene>
<keyword evidence="2" id="KW-1185">Reference proteome</keyword>
<proteinExistence type="predicted"/>
<sequence>MHASTQTRSYCTYPAACCASMLHALNPSASNYALTAHFQQFITWTRSNGIISNEIKNRRYCPSSCAFYSSVNTYLGKSHSSTHAMILHSRLLHTQHAPLVAHTTHPALQSTHRPKTPVPILLHSPPMVISRRKTLVHSQVQKQMHSCTAHRAIASSKYKSQDFEQIFSTPQGEKPKDEHRSIQNNLRVILFVPQFPLLLFSASQSPQPRHGPSWMISNSRRNTSHLSSYSPTIIKSFPSIPIPFHFHPSCMPIPSVGIVAVNPESIRPHDRFVSQRSVCCNVELSLSIARFLPPNANAKILKGLRV</sequence>
<dbReference type="AlphaFoldDB" id="A0A5M9JNQ6"/>
<dbReference type="Proteomes" id="UP000322873">
    <property type="component" value="Unassembled WGS sequence"/>
</dbReference>
<dbReference type="EMBL" id="VICG01000006">
    <property type="protein sequence ID" value="KAA8571134.1"/>
    <property type="molecule type" value="Genomic_DNA"/>
</dbReference>
<reference evidence="1 2" key="1">
    <citation type="submission" date="2019-06" db="EMBL/GenBank/DDBJ databases">
        <title>Genome Sequence of the Brown Rot Fungal Pathogen Monilinia fructicola.</title>
        <authorList>
            <person name="De Miccolis Angelini R.M."/>
            <person name="Landi L."/>
            <person name="Abate D."/>
            <person name="Pollastro S."/>
            <person name="Romanazzi G."/>
            <person name="Faretra F."/>
        </authorList>
    </citation>
    <scope>NUCLEOTIDE SEQUENCE [LARGE SCALE GENOMIC DNA]</scope>
    <source>
        <strain evidence="1 2">Mfrc123</strain>
    </source>
</reference>
<comment type="caution">
    <text evidence="1">The sequence shown here is derived from an EMBL/GenBank/DDBJ whole genome shotgun (WGS) entry which is preliminary data.</text>
</comment>
<evidence type="ECO:0000313" key="1">
    <source>
        <dbReference type="EMBL" id="KAA8571134.1"/>
    </source>
</evidence>
<accession>A0A5M9JNQ6</accession>
<protein>
    <submittedName>
        <fullName evidence="1">Uncharacterized protein</fullName>
    </submittedName>
</protein>
<organism evidence="1 2">
    <name type="scientific">Monilinia fructicola</name>
    <name type="common">Brown rot fungus</name>
    <name type="synonym">Ciboria fructicola</name>
    <dbReference type="NCBI Taxonomy" id="38448"/>
    <lineage>
        <taxon>Eukaryota</taxon>
        <taxon>Fungi</taxon>
        <taxon>Dikarya</taxon>
        <taxon>Ascomycota</taxon>
        <taxon>Pezizomycotina</taxon>
        <taxon>Leotiomycetes</taxon>
        <taxon>Helotiales</taxon>
        <taxon>Sclerotiniaceae</taxon>
        <taxon>Monilinia</taxon>
    </lineage>
</organism>